<gene>
    <name evidence="1" type="ORF">As57867_011623</name>
</gene>
<protein>
    <submittedName>
        <fullName evidence="1">Uncharacterized protein</fullName>
    </submittedName>
</protein>
<proteinExistence type="predicted"/>
<feature type="non-terminal residue" evidence="1">
    <location>
        <position position="299"/>
    </location>
</feature>
<comment type="caution">
    <text evidence="1">The sequence shown here is derived from an EMBL/GenBank/DDBJ whole genome shotgun (WGS) entry which is preliminary data.</text>
</comment>
<name>A0A6A4YNJ7_9STRA</name>
<organism evidence="1">
    <name type="scientific">Aphanomyces stellatus</name>
    <dbReference type="NCBI Taxonomy" id="120398"/>
    <lineage>
        <taxon>Eukaryota</taxon>
        <taxon>Sar</taxon>
        <taxon>Stramenopiles</taxon>
        <taxon>Oomycota</taxon>
        <taxon>Saprolegniomycetes</taxon>
        <taxon>Saprolegniales</taxon>
        <taxon>Verrucalvaceae</taxon>
        <taxon>Aphanomyces</taxon>
    </lineage>
</organism>
<reference evidence="1" key="1">
    <citation type="submission" date="2019-06" db="EMBL/GenBank/DDBJ databases">
        <title>Genomics analysis of Aphanomyces spp. identifies a new class of oomycete effector associated with host adaptation.</title>
        <authorList>
            <person name="Gaulin E."/>
        </authorList>
    </citation>
    <scope>NUCLEOTIDE SEQUENCE</scope>
    <source>
        <strain evidence="1">CBS 578.67</strain>
    </source>
</reference>
<evidence type="ECO:0000313" key="1">
    <source>
        <dbReference type="EMBL" id="KAF0697646.1"/>
    </source>
</evidence>
<dbReference type="OrthoDB" id="84396at2759"/>
<dbReference type="EMBL" id="VJMH01005298">
    <property type="protein sequence ID" value="KAF0697646.1"/>
    <property type="molecule type" value="Genomic_DNA"/>
</dbReference>
<accession>A0A6A4YNJ7</accession>
<sequence length="299" mass="32401">MARRILPKPSRSTPPHFAMASSYVHEYAKSFEFANCTGSVLYLAQGSDIDSGYGDMTCAYGLSIDSTPVPLTQYVVNQTYMDIARWGLIERTLDNTCVIGGLGGEAIRASCATQTYTYYTDAACTKAVQTFEPWLPTVTCWIPNPLGGPVVTQPSSPLLFKSYLYSDCSGGIMFLAQGDIFANDPPQPCTDGFELNDTHPTAVEYLPSTLYMNFTSSLFDGVIANQYCLSYDGDNYYVYADCMTMTTTLYSDSSCATVDTTEKFVFAPVEGNCTVLNTAPPTELGGMRTASPAAMSRGA</sequence>
<dbReference type="AlphaFoldDB" id="A0A6A4YNJ7"/>